<protein>
    <recommendedName>
        <fullName evidence="3">Pyridoxamine 5'-phosphate oxidase putative domain-containing protein</fullName>
    </recommendedName>
</protein>
<sequence length="157" mass="17401">MIHNAPILLEQVGATLLDGRVDRIMEEGESGPLITYLQFHHANGNQWLAIISTDEQTMTHLAEEAEVVIGAIDKGGLVSQISSISDVFPAFEPFIGRRLLAVTELIDHKWAAFSFGVKLYFEGGLTFAVWNQDYPIDQNCYIFNGPLPDVVVETPVQ</sequence>
<evidence type="ECO:0000313" key="1">
    <source>
        <dbReference type="EMBL" id="MBG8554805.1"/>
    </source>
</evidence>
<organism evidence="1 2">
    <name type="scientific">Hymenobacter guriensis</name>
    <dbReference type="NCBI Taxonomy" id="2793065"/>
    <lineage>
        <taxon>Bacteria</taxon>
        <taxon>Pseudomonadati</taxon>
        <taxon>Bacteroidota</taxon>
        <taxon>Cytophagia</taxon>
        <taxon>Cytophagales</taxon>
        <taxon>Hymenobacteraceae</taxon>
        <taxon>Hymenobacter</taxon>
    </lineage>
</organism>
<name>A0ABS0L4D6_9BACT</name>
<evidence type="ECO:0000313" key="2">
    <source>
        <dbReference type="Proteomes" id="UP000601099"/>
    </source>
</evidence>
<dbReference type="Proteomes" id="UP000601099">
    <property type="component" value="Unassembled WGS sequence"/>
</dbReference>
<proteinExistence type="predicted"/>
<gene>
    <name evidence="1" type="ORF">I5L79_14710</name>
</gene>
<dbReference type="RefSeq" id="WP_196955827.1">
    <property type="nucleotide sequence ID" value="NZ_JADWYK010000009.1"/>
</dbReference>
<reference evidence="1 2" key="1">
    <citation type="submission" date="2020-11" db="EMBL/GenBank/DDBJ databases">
        <title>Hymenobacter sp.</title>
        <authorList>
            <person name="Kim M.K."/>
        </authorList>
    </citation>
    <scope>NUCLEOTIDE SEQUENCE [LARGE SCALE GENOMIC DNA]</scope>
    <source>
        <strain evidence="1 2">BT594</strain>
    </source>
</reference>
<keyword evidence="2" id="KW-1185">Reference proteome</keyword>
<evidence type="ECO:0008006" key="3">
    <source>
        <dbReference type="Google" id="ProtNLM"/>
    </source>
</evidence>
<accession>A0ABS0L4D6</accession>
<dbReference type="EMBL" id="JADWYK010000009">
    <property type="protein sequence ID" value="MBG8554805.1"/>
    <property type="molecule type" value="Genomic_DNA"/>
</dbReference>
<comment type="caution">
    <text evidence="1">The sequence shown here is derived from an EMBL/GenBank/DDBJ whole genome shotgun (WGS) entry which is preliminary data.</text>
</comment>